<keyword evidence="2" id="KW-1185">Reference proteome</keyword>
<reference evidence="1 2" key="1">
    <citation type="submission" date="2016-07" db="EMBL/GenBank/DDBJ databases">
        <title>Pervasive Adenine N6-methylation of Active Genes in Fungi.</title>
        <authorList>
            <consortium name="DOE Joint Genome Institute"/>
            <person name="Mondo S.J."/>
            <person name="Dannebaum R.O."/>
            <person name="Kuo R.C."/>
            <person name="Labutti K."/>
            <person name="Haridas S."/>
            <person name="Kuo A."/>
            <person name="Salamov A."/>
            <person name="Ahrendt S.R."/>
            <person name="Lipzen A."/>
            <person name="Sullivan W."/>
            <person name="Andreopoulos W.B."/>
            <person name="Clum A."/>
            <person name="Lindquist E."/>
            <person name="Daum C."/>
            <person name="Ramamoorthy G.K."/>
            <person name="Gryganskyi A."/>
            <person name="Culley D."/>
            <person name="Magnuson J.K."/>
            <person name="James T.Y."/>
            <person name="O'Malley M.A."/>
            <person name="Stajich J.E."/>
            <person name="Spatafora J.W."/>
            <person name="Visel A."/>
            <person name="Grigoriev I.V."/>
        </authorList>
    </citation>
    <scope>NUCLEOTIDE SEQUENCE [LARGE SCALE GENOMIC DNA]</scope>
    <source>
        <strain evidence="1 2">CBS 931.73</strain>
    </source>
</reference>
<dbReference type="InParanoid" id="A0A1Y1Y6P1"/>
<name>A0A1Y1Y6P1_9FUNG</name>
<evidence type="ECO:0000313" key="1">
    <source>
        <dbReference type="EMBL" id="ORX93663.1"/>
    </source>
</evidence>
<comment type="caution">
    <text evidence="1">The sequence shown here is derived from an EMBL/GenBank/DDBJ whole genome shotgun (WGS) entry which is preliminary data.</text>
</comment>
<dbReference type="EMBL" id="MCFE01000228">
    <property type="protein sequence ID" value="ORX93663.1"/>
    <property type="molecule type" value="Genomic_DNA"/>
</dbReference>
<dbReference type="Proteomes" id="UP000193498">
    <property type="component" value="Unassembled WGS sequence"/>
</dbReference>
<accession>A0A1Y1Y6P1</accession>
<proteinExistence type="predicted"/>
<organism evidence="1 2">
    <name type="scientific">Basidiobolus meristosporus CBS 931.73</name>
    <dbReference type="NCBI Taxonomy" id="1314790"/>
    <lineage>
        <taxon>Eukaryota</taxon>
        <taxon>Fungi</taxon>
        <taxon>Fungi incertae sedis</taxon>
        <taxon>Zoopagomycota</taxon>
        <taxon>Entomophthoromycotina</taxon>
        <taxon>Basidiobolomycetes</taxon>
        <taxon>Basidiobolales</taxon>
        <taxon>Basidiobolaceae</taxon>
        <taxon>Basidiobolus</taxon>
    </lineage>
</organism>
<protein>
    <submittedName>
        <fullName evidence="1">Uncharacterized protein</fullName>
    </submittedName>
</protein>
<dbReference type="AlphaFoldDB" id="A0A1Y1Y6P1"/>
<gene>
    <name evidence="1" type="ORF">K493DRAFT_302551</name>
</gene>
<sequence>MGPLPSALIGNLCIKNTYFRVGVNQGPSSFLAAILYALNPTLFKNFNKQIDVIRKSLSTEGLEVTKQETCNIPFDMVVETFNNSEKNLDVDVTKNKGYNIYVPNDVPGKDAFLLQDLDHPVELGTKRVKAQYVNKDGICVAVQWDDDTFQRCFSRPLWKVPILDEQPGNPLKEHLSYMNNIRKQLGLKEKFWRSSGDKIVYLPNKQTVESYRMWLYNTNANK</sequence>
<evidence type="ECO:0000313" key="2">
    <source>
        <dbReference type="Proteomes" id="UP000193498"/>
    </source>
</evidence>